<dbReference type="EMBL" id="BSSV01000005">
    <property type="protein sequence ID" value="GLX86118.1"/>
    <property type="molecule type" value="Genomic_DNA"/>
</dbReference>
<feature type="domain" description="DUF1707" evidence="1">
    <location>
        <begin position="15"/>
        <end position="60"/>
    </location>
</feature>
<dbReference type="InterPro" id="IPR012551">
    <property type="entry name" value="DUF1707_SHOCT-like"/>
</dbReference>
<accession>A0ABQ6HDF5</accession>
<dbReference type="Pfam" id="PF09922">
    <property type="entry name" value="LiaF-like_C"/>
    <property type="match status" value="1"/>
</dbReference>
<evidence type="ECO:0000259" key="2">
    <source>
        <dbReference type="Pfam" id="PF09922"/>
    </source>
</evidence>
<keyword evidence="4" id="KW-1185">Reference proteome</keyword>
<dbReference type="Proteomes" id="UP001157134">
    <property type="component" value="Unassembled WGS sequence"/>
</dbReference>
<reference evidence="3 4" key="1">
    <citation type="submission" date="2023-03" db="EMBL/GenBank/DDBJ databases">
        <title>Thalassotalea loyana LMG 22536T draft genome sequence.</title>
        <authorList>
            <person name="Sawabe T."/>
        </authorList>
    </citation>
    <scope>NUCLEOTIDE SEQUENCE [LARGE SCALE GENOMIC DNA]</scope>
    <source>
        <strain evidence="3 4">LMG 22536</strain>
    </source>
</reference>
<sequence length="217" mass="24480">MTDVKLEDRPLEQVREEVIDKLIYNYSRGVISAEAFERRLDQAMASEVHQDIVDLAKDLPMQADSSFKQQKDASFSVNYAHNSSAEKLKLKTILSHNERSGRWQVPSEINSMNILGSSVLDFSDAEFTHQNVIVNLDCVLGSSIIYIPEGVNVVCEAFCFMGSIENKAPSISNRQSPTIVLKGNMWLGSVEIKIRRTIKEKFVSFANELKAMFDPKM</sequence>
<proteinExistence type="predicted"/>
<name>A0ABQ6HDF5_9GAMM</name>
<comment type="caution">
    <text evidence="3">The sequence shown here is derived from an EMBL/GenBank/DDBJ whole genome shotgun (WGS) entry which is preliminary data.</text>
</comment>
<dbReference type="Pfam" id="PF08044">
    <property type="entry name" value="DUF1707"/>
    <property type="match status" value="1"/>
</dbReference>
<evidence type="ECO:0000313" key="4">
    <source>
        <dbReference type="Proteomes" id="UP001157134"/>
    </source>
</evidence>
<organism evidence="3 4">
    <name type="scientific">Thalassotalea loyana</name>
    <dbReference type="NCBI Taxonomy" id="280483"/>
    <lineage>
        <taxon>Bacteria</taxon>
        <taxon>Pseudomonadati</taxon>
        <taxon>Pseudomonadota</taxon>
        <taxon>Gammaproteobacteria</taxon>
        <taxon>Alteromonadales</taxon>
        <taxon>Colwelliaceae</taxon>
        <taxon>Thalassotalea</taxon>
    </lineage>
</organism>
<dbReference type="PANTHER" id="PTHR40763">
    <property type="entry name" value="MEMBRANE PROTEIN-RELATED"/>
    <property type="match status" value="1"/>
</dbReference>
<evidence type="ECO:0000259" key="1">
    <source>
        <dbReference type="Pfam" id="PF08044"/>
    </source>
</evidence>
<dbReference type="InterPro" id="IPR024425">
    <property type="entry name" value="LiaF-like_C"/>
</dbReference>
<dbReference type="PANTHER" id="PTHR40763:SF5">
    <property type="entry name" value="MEMBRANE PROTEIN"/>
    <property type="match status" value="1"/>
</dbReference>
<gene>
    <name evidence="3" type="ORF">tloyanaT_23710</name>
</gene>
<evidence type="ECO:0008006" key="5">
    <source>
        <dbReference type="Google" id="ProtNLM"/>
    </source>
</evidence>
<evidence type="ECO:0000313" key="3">
    <source>
        <dbReference type="EMBL" id="GLX86118.1"/>
    </source>
</evidence>
<feature type="domain" description="Cell wall-active antibiotics response LiaF-like C-terminal" evidence="2">
    <location>
        <begin position="100"/>
        <end position="166"/>
    </location>
</feature>
<protein>
    <recommendedName>
        <fullName evidence="5">Cell wall-active antibiotics response LiaF-like C-terminal domain-containing protein</fullName>
    </recommendedName>
</protein>